<sequence>MTTLDKWQESCEKEWLDKEKNRKGWKSFGNVFKIHSTGNVPIAALLFFMVRPRSPLIRLVDLSAHAEVASQRYPIGARRVNCSYVNIGRVSSGVVGRHRARGDVSRWHKQHSSVFGPGLTG</sequence>
<dbReference type="Proteomes" id="UP000299102">
    <property type="component" value="Unassembled WGS sequence"/>
</dbReference>
<gene>
    <name evidence="1" type="ORF">EVAR_97528_1</name>
</gene>
<protein>
    <submittedName>
        <fullName evidence="1">Uncharacterized protein</fullName>
    </submittedName>
</protein>
<evidence type="ECO:0000313" key="1">
    <source>
        <dbReference type="EMBL" id="GBP52058.1"/>
    </source>
</evidence>
<proteinExistence type="predicted"/>
<name>A0A4C1WKU4_EUMVA</name>
<evidence type="ECO:0000313" key="2">
    <source>
        <dbReference type="Proteomes" id="UP000299102"/>
    </source>
</evidence>
<accession>A0A4C1WKU4</accession>
<dbReference type="AlphaFoldDB" id="A0A4C1WKU4"/>
<organism evidence="1 2">
    <name type="scientific">Eumeta variegata</name>
    <name type="common">Bagworm moth</name>
    <name type="synonym">Eumeta japonica</name>
    <dbReference type="NCBI Taxonomy" id="151549"/>
    <lineage>
        <taxon>Eukaryota</taxon>
        <taxon>Metazoa</taxon>
        <taxon>Ecdysozoa</taxon>
        <taxon>Arthropoda</taxon>
        <taxon>Hexapoda</taxon>
        <taxon>Insecta</taxon>
        <taxon>Pterygota</taxon>
        <taxon>Neoptera</taxon>
        <taxon>Endopterygota</taxon>
        <taxon>Lepidoptera</taxon>
        <taxon>Glossata</taxon>
        <taxon>Ditrysia</taxon>
        <taxon>Tineoidea</taxon>
        <taxon>Psychidae</taxon>
        <taxon>Oiketicinae</taxon>
        <taxon>Eumeta</taxon>
    </lineage>
</organism>
<dbReference type="EMBL" id="BGZK01000594">
    <property type="protein sequence ID" value="GBP52058.1"/>
    <property type="molecule type" value="Genomic_DNA"/>
</dbReference>
<keyword evidence="2" id="KW-1185">Reference proteome</keyword>
<comment type="caution">
    <text evidence="1">The sequence shown here is derived from an EMBL/GenBank/DDBJ whole genome shotgun (WGS) entry which is preliminary data.</text>
</comment>
<reference evidence="1 2" key="1">
    <citation type="journal article" date="2019" name="Commun. Biol.">
        <title>The bagworm genome reveals a unique fibroin gene that provides high tensile strength.</title>
        <authorList>
            <person name="Kono N."/>
            <person name="Nakamura H."/>
            <person name="Ohtoshi R."/>
            <person name="Tomita M."/>
            <person name="Numata K."/>
            <person name="Arakawa K."/>
        </authorList>
    </citation>
    <scope>NUCLEOTIDE SEQUENCE [LARGE SCALE GENOMIC DNA]</scope>
</reference>